<evidence type="ECO:0000259" key="3">
    <source>
        <dbReference type="PROSITE" id="PS50004"/>
    </source>
</evidence>
<evidence type="ECO:0000313" key="4">
    <source>
        <dbReference type="Proteomes" id="UP000515135"/>
    </source>
</evidence>
<evidence type="ECO:0000313" key="5">
    <source>
        <dbReference type="RefSeq" id="XP_019628051.1"/>
    </source>
</evidence>
<sequence length="404" mass="45416">MGNGSSEPAVGQRSADDDTKSPELIEGMARVMTTAKERRTANRNVYTREEREEEEEEYNYRESAVILTQLFKKMDPAVMKSIGDVMGELKVSVKFKSDQSLLLVKVVGARDLSPKDLRGKVANAFVQVDLVPDLISSGVKHTNVVKKSLNPTFNEIFAFPLAEGSLAETKLRLTVWNHDTLGGGDFMGERIVELSDVEPDLVLTNWYPLQEETDLSISGTLEISLGYKLPQLLCVSVHRASGLVCRDGHTLPHPFVRVMVPGITMVEQTDVKRDTLDPEWEQTYEFPVPQEEFDYRYVVLHVCDKSRDGESMGEVHIDLCNFDPEEGYTGSFPLADMRNSDRVRTKWAQRALLQEFKEAMYAHSAYQFPKFLFHKHTGHKVVSVSSRKAGCQAKVRIIGGVPIS</sequence>
<dbReference type="PANTHER" id="PTHR10024">
    <property type="entry name" value="SYNAPTOTAGMIN"/>
    <property type="match status" value="1"/>
</dbReference>
<dbReference type="SUPFAM" id="SSF49562">
    <property type="entry name" value="C2 domain (Calcium/lipid-binding domain, CaLB)"/>
    <property type="match status" value="2"/>
</dbReference>
<evidence type="ECO:0000256" key="1">
    <source>
        <dbReference type="ARBA" id="ARBA00006996"/>
    </source>
</evidence>
<evidence type="ECO:0000256" key="2">
    <source>
        <dbReference type="SAM" id="MobiDB-lite"/>
    </source>
</evidence>
<dbReference type="SMART" id="SM00239">
    <property type="entry name" value="C2"/>
    <property type="match status" value="2"/>
</dbReference>
<feature type="compositionally biased region" description="Basic and acidic residues" evidence="2">
    <location>
        <begin position="35"/>
        <end position="50"/>
    </location>
</feature>
<dbReference type="AlphaFoldDB" id="A0A6P4ZEF9"/>
<feature type="region of interest" description="Disordered" evidence="2">
    <location>
        <begin position="1"/>
        <end position="54"/>
    </location>
</feature>
<dbReference type="RefSeq" id="XP_019628051.1">
    <property type="nucleotide sequence ID" value="XM_019772492.1"/>
</dbReference>
<dbReference type="Pfam" id="PF00168">
    <property type="entry name" value="C2"/>
    <property type="match status" value="2"/>
</dbReference>
<dbReference type="GeneID" id="109472653"/>
<protein>
    <submittedName>
        <fullName evidence="5 6">Synaptotagmin-9-like</fullName>
    </submittedName>
</protein>
<keyword evidence="4" id="KW-1185">Reference proteome</keyword>
<dbReference type="GO" id="GO:0005544">
    <property type="term" value="F:calcium-dependent phospholipid binding"/>
    <property type="evidence" value="ECO:0007669"/>
    <property type="project" value="TreeGrafter"/>
</dbReference>
<dbReference type="GO" id="GO:0001786">
    <property type="term" value="F:phosphatidylserine binding"/>
    <property type="evidence" value="ECO:0007669"/>
    <property type="project" value="TreeGrafter"/>
</dbReference>
<dbReference type="GO" id="GO:0005509">
    <property type="term" value="F:calcium ion binding"/>
    <property type="evidence" value="ECO:0007669"/>
    <property type="project" value="TreeGrafter"/>
</dbReference>
<gene>
    <name evidence="5 6" type="primary">LOC109472653</name>
</gene>
<dbReference type="PANTHER" id="PTHR10024:SF203">
    <property type="entry name" value="C2 DOMAIN-CONTAINING PROTEIN"/>
    <property type="match status" value="1"/>
</dbReference>
<dbReference type="Gene3D" id="2.60.40.150">
    <property type="entry name" value="C2 domain"/>
    <property type="match status" value="2"/>
</dbReference>
<dbReference type="RefSeq" id="XP_019628060.1">
    <property type="nucleotide sequence ID" value="XM_019772501.1"/>
</dbReference>
<reference evidence="5 6" key="1">
    <citation type="submission" date="2025-04" db="UniProtKB">
        <authorList>
            <consortium name="RefSeq"/>
        </authorList>
    </citation>
    <scope>IDENTIFICATION</scope>
    <source>
        <tissue evidence="5 6">Gonad</tissue>
    </source>
</reference>
<dbReference type="GO" id="GO:0000149">
    <property type="term" value="F:SNARE binding"/>
    <property type="evidence" value="ECO:0007669"/>
    <property type="project" value="TreeGrafter"/>
</dbReference>
<dbReference type="GO" id="GO:0070382">
    <property type="term" value="C:exocytic vesicle"/>
    <property type="evidence" value="ECO:0007669"/>
    <property type="project" value="TreeGrafter"/>
</dbReference>
<dbReference type="InterPro" id="IPR035892">
    <property type="entry name" value="C2_domain_sf"/>
</dbReference>
<comment type="similarity">
    <text evidence="1">Belongs to the synaptotagmin family.</text>
</comment>
<dbReference type="Proteomes" id="UP000515135">
    <property type="component" value="Unplaced"/>
</dbReference>
<dbReference type="InterPro" id="IPR000008">
    <property type="entry name" value="C2_dom"/>
</dbReference>
<proteinExistence type="inferred from homology"/>
<dbReference type="PROSITE" id="PS50004">
    <property type="entry name" value="C2"/>
    <property type="match status" value="2"/>
</dbReference>
<dbReference type="GO" id="GO:0030276">
    <property type="term" value="F:clathrin binding"/>
    <property type="evidence" value="ECO:0007669"/>
    <property type="project" value="TreeGrafter"/>
</dbReference>
<accession>A0A6P4ZEF9</accession>
<dbReference type="OrthoDB" id="419768at2759"/>
<organism evidence="4 5">
    <name type="scientific">Branchiostoma belcheri</name>
    <name type="common">Amphioxus</name>
    <dbReference type="NCBI Taxonomy" id="7741"/>
    <lineage>
        <taxon>Eukaryota</taxon>
        <taxon>Metazoa</taxon>
        <taxon>Chordata</taxon>
        <taxon>Cephalochordata</taxon>
        <taxon>Leptocardii</taxon>
        <taxon>Amphioxiformes</taxon>
        <taxon>Branchiostomatidae</taxon>
        <taxon>Branchiostoma</taxon>
    </lineage>
</organism>
<dbReference type="GO" id="GO:0017156">
    <property type="term" value="P:calcium-ion regulated exocytosis"/>
    <property type="evidence" value="ECO:0007669"/>
    <property type="project" value="TreeGrafter"/>
</dbReference>
<name>A0A6P4ZEF9_BRABE</name>
<feature type="domain" description="C2" evidence="3">
    <location>
        <begin position="217"/>
        <end position="332"/>
    </location>
</feature>
<dbReference type="KEGG" id="bbel:109472653"/>
<feature type="compositionally biased region" description="Basic and acidic residues" evidence="2">
    <location>
        <begin position="14"/>
        <end position="23"/>
    </location>
</feature>
<evidence type="ECO:0000313" key="6">
    <source>
        <dbReference type="RefSeq" id="XP_019628060.1"/>
    </source>
</evidence>
<dbReference type="GO" id="GO:0005886">
    <property type="term" value="C:plasma membrane"/>
    <property type="evidence" value="ECO:0007669"/>
    <property type="project" value="TreeGrafter"/>
</dbReference>
<feature type="domain" description="C2" evidence="3">
    <location>
        <begin position="85"/>
        <end position="207"/>
    </location>
</feature>